<gene>
    <name evidence="2" type="ORF">ISU02_04640</name>
</gene>
<dbReference type="InterPro" id="IPR029442">
    <property type="entry name" value="GyrI-like"/>
</dbReference>
<keyword evidence="3" id="KW-1185">Reference proteome</keyword>
<dbReference type="InterPro" id="IPR011256">
    <property type="entry name" value="Reg_factor_effector_dom_sf"/>
</dbReference>
<dbReference type="Pfam" id="PF06445">
    <property type="entry name" value="GyrI-like"/>
    <property type="match status" value="1"/>
</dbReference>
<dbReference type="PIRSF" id="PIRSF031644">
    <property type="entry name" value="UCP031644"/>
    <property type="match status" value="1"/>
</dbReference>
<reference evidence="2 3" key="1">
    <citation type="submission" date="2020-11" db="EMBL/GenBank/DDBJ databases">
        <title>Fusibacter basophilias sp. nov.</title>
        <authorList>
            <person name="Qiu D."/>
        </authorList>
    </citation>
    <scope>NUCLEOTIDE SEQUENCE [LARGE SCALE GENOMIC DNA]</scope>
    <source>
        <strain evidence="2 3">Q10-2</strain>
    </source>
</reference>
<dbReference type="InterPro" id="IPR008319">
    <property type="entry name" value="GyrI-like_CCH_Lin2189-like"/>
</dbReference>
<sequence length="203" mass="24057">MKREWKKHEKSLYVPKTSPEIIKVPAMKYMVLSGEGNPNDAFFSEYIAALYAVSYAVRMSYKNSDVPEGYYEYTVYPLEGVWDFINPELREFDKNNLKFDLMIRQPDFLTEKWAPIYMESAFKKKKNPLIPEMAFKEYPEEKCVQMLHIGPYDNEPESFEKMSAFCNLNGLERTTHEHREIYITDVRKTAPEKNKTVLRYTVK</sequence>
<comment type="caution">
    <text evidence="2">The sequence shown here is derived from an EMBL/GenBank/DDBJ whole genome shotgun (WGS) entry which is preliminary data.</text>
</comment>
<evidence type="ECO:0000313" key="3">
    <source>
        <dbReference type="Proteomes" id="UP000614200"/>
    </source>
</evidence>
<dbReference type="Proteomes" id="UP000614200">
    <property type="component" value="Unassembled WGS sequence"/>
</dbReference>
<feature type="domain" description="GyrI-like small molecule binding" evidence="1">
    <location>
        <begin position="18"/>
        <end position="196"/>
    </location>
</feature>
<protein>
    <submittedName>
        <fullName evidence="2">GyrI-like domain-containing protein</fullName>
    </submittedName>
</protein>
<dbReference type="EMBL" id="JADKNH010000002">
    <property type="protein sequence ID" value="MBF4692389.1"/>
    <property type="molecule type" value="Genomic_DNA"/>
</dbReference>
<evidence type="ECO:0000259" key="1">
    <source>
        <dbReference type="Pfam" id="PF06445"/>
    </source>
</evidence>
<evidence type="ECO:0000313" key="2">
    <source>
        <dbReference type="EMBL" id="MBF4692389.1"/>
    </source>
</evidence>
<dbReference type="RefSeq" id="WP_194700621.1">
    <property type="nucleotide sequence ID" value="NZ_JADKNH010000002.1"/>
</dbReference>
<dbReference type="Gene3D" id="3.20.80.10">
    <property type="entry name" value="Regulatory factor, effector binding domain"/>
    <property type="match status" value="1"/>
</dbReference>
<accession>A0ABR9ZRY3</accession>
<name>A0ABR9ZRY3_9FIRM</name>
<dbReference type="SUPFAM" id="SSF55136">
    <property type="entry name" value="Probable bacterial effector-binding domain"/>
    <property type="match status" value="1"/>
</dbReference>
<proteinExistence type="predicted"/>
<organism evidence="2 3">
    <name type="scientific">Fusibacter ferrireducens</name>
    <dbReference type="NCBI Taxonomy" id="2785058"/>
    <lineage>
        <taxon>Bacteria</taxon>
        <taxon>Bacillati</taxon>
        <taxon>Bacillota</taxon>
        <taxon>Clostridia</taxon>
        <taxon>Eubacteriales</taxon>
        <taxon>Eubacteriales Family XII. Incertae Sedis</taxon>
        <taxon>Fusibacter</taxon>
    </lineage>
</organism>